<dbReference type="EMBL" id="CAKOAT010124821">
    <property type="protein sequence ID" value="CAH8334352.1"/>
    <property type="molecule type" value="Genomic_DNA"/>
</dbReference>
<feature type="domain" description="Fungal lipase-type" evidence="2">
    <location>
        <begin position="134"/>
        <end position="190"/>
    </location>
</feature>
<name>A0ABC8JSK5_ERUVS</name>
<dbReference type="InterPro" id="IPR002921">
    <property type="entry name" value="Fungal_lipase-type"/>
</dbReference>
<protein>
    <recommendedName>
        <fullName evidence="2">Fungal lipase-type domain-containing protein</fullName>
    </recommendedName>
</protein>
<dbReference type="SUPFAM" id="SSF53474">
    <property type="entry name" value="alpha/beta-Hydrolases"/>
    <property type="match status" value="1"/>
</dbReference>
<dbReference type="InterPro" id="IPR029058">
    <property type="entry name" value="AB_hydrolase_fold"/>
</dbReference>
<keyword evidence="1" id="KW-0378">Hydrolase</keyword>
<proteinExistence type="predicted"/>
<keyword evidence="4" id="KW-1185">Reference proteome</keyword>
<dbReference type="PANTHER" id="PTHR31479">
    <property type="entry name" value="ALPHA/BETA-HYDROLASES SUPERFAMILY PROTEIN"/>
    <property type="match status" value="1"/>
</dbReference>
<gene>
    <name evidence="3" type="ORF">ERUC_LOCUS13100</name>
</gene>
<dbReference type="Pfam" id="PF01764">
    <property type="entry name" value="Lipase_3"/>
    <property type="match status" value="1"/>
</dbReference>
<dbReference type="Gene3D" id="3.40.50.1820">
    <property type="entry name" value="alpha/beta hydrolase"/>
    <property type="match status" value="1"/>
</dbReference>
<evidence type="ECO:0000256" key="1">
    <source>
        <dbReference type="ARBA" id="ARBA00022801"/>
    </source>
</evidence>
<evidence type="ECO:0000259" key="2">
    <source>
        <dbReference type="Pfam" id="PF01764"/>
    </source>
</evidence>
<organism evidence="3 4">
    <name type="scientific">Eruca vesicaria subsp. sativa</name>
    <name type="common">Garden rocket</name>
    <name type="synonym">Eruca sativa</name>
    <dbReference type="NCBI Taxonomy" id="29727"/>
    <lineage>
        <taxon>Eukaryota</taxon>
        <taxon>Viridiplantae</taxon>
        <taxon>Streptophyta</taxon>
        <taxon>Embryophyta</taxon>
        <taxon>Tracheophyta</taxon>
        <taxon>Spermatophyta</taxon>
        <taxon>Magnoliopsida</taxon>
        <taxon>eudicotyledons</taxon>
        <taxon>Gunneridae</taxon>
        <taxon>Pentapetalae</taxon>
        <taxon>rosids</taxon>
        <taxon>malvids</taxon>
        <taxon>Brassicales</taxon>
        <taxon>Brassicaceae</taxon>
        <taxon>Brassiceae</taxon>
        <taxon>Eruca</taxon>
    </lineage>
</organism>
<sequence>MGGGAREADIFSTSGLNHLRRIDWLDFYVRTAMIASLVQGVYSLQRDKQQKRKFIANPYWESFGFSLAETLINKDDGSIFGAVYEYNDYHNKPHCGMPRCVIAFRGTMLELVTCLSDMKENIRCILDNFNNGSRIKQAIKAIDAVLEKHSTDKTSVWLAGHSLGAATALLAGKTIAKRGDILKTYAFNPPSSSVLLENIFDSVVVKGMLRLAETLIKVTIVKFSDIEIQEDDPSTTAWTPYIYVNPSDPFCAEYIGILSHKCFMAAIKLGKLESIAAKFSFMSRILFGEEGGEPIQLFSSVEMTINMNKSDLETDDHGDKQSWSKFKKAHGIEQWWEPNPALRKWKSHSFRPSY</sequence>
<dbReference type="PANTHER" id="PTHR31479:SF14">
    <property type="entry name" value="GB|AAD29063.1"/>
    <property type="match status" value="1"/>
</dbReference>
<reference evidence="3 4" key="1">
    <citation type="submission" date="2022-03" db="EMBL/GenBank/DDBJ databases">
        <authorList>
            <person name="Macdonald S."/>
            <person name="Ahmed S."/>
            <person name="Newling K."/>
        </authorList>
    </citation>
    <scope>NUCLEOTIDE SEQUENCE [LARGE SCALE GENOMIC DNA]</scope>
</reference>
<evidence type="ECO:0000313" key="4">
    <source>
        <dbReference type="Proteomes" id="UP001642260"/>
    </source>
</evidence>
<accession>A0ABC8JSK5</accession>
<dbReference type="GO" id="GO:0016787">
    <property type="term" value="F:hydrolase activity"/>
    <property type="evidence" value="ECO:0007669"/>
    <property type="project" value="UniProtKB-KW"/>
</dbReference>
<dbReference type="AlphaFoldDB" id="A0ABC8JSK5"/>
<dbReference type="Proteomes" id="UP001642260">
    <property type="component" value="Unassembled WGS sequence"/>
</dbReference>
<evidence type="ECO:0000313" key="3">
    <source>
        <dbReference type="EMBL" id="CAH8334352.1"/>
    </source>
</evidence>
<comment type="caution">
    <text evidence="3">The sequence shown here is derived from an EMBL/GenBank/DDBJ whole genome shotgun (WGS) entry which is preliminary data.</text>
</comment>